<protein>
    <submittedName>
        <fullName evidence="2">Uncharacterized protein</fullName>
    </submittedName>
</protein>
<feature type="region of interest" description="Disordered" evidence="1">
    <location>
        <begin position="1"/>
        <end position="86"/>
    </location>
</feature>
<dbReference type="Proteomes" id="UP001501671">
    <property type="component" value="Unassembled WGS sequence"/>
</dbReference>
<gene>
    <name evidence="2" type="ORF">GCM10023144_44860</name>
</gene>
<dbReference type="EMBL" id="BAABFO010000034">
    <property type="protein sequence ID" value="GAA4342646.1"/>
    <property type="molecule type" value="Genomic_DNA"/>
</dbReference>
<keyword evidence="3" id="KW-1185">Reference proteome</keyword>
<evidence type="ECO:0000313" key="3">
    <source>
        <dbReference type="Proteomes" id="UP001501671"/>
    </source>
</evidence>
<name>A0ABP8HQB8_9BURK</name>
<reference evidence="3" key="1">
    <citation type="journal article" date="2019" name="Int. J. Syst. Evol. Microbiol.">
        <title>The Global Catalogue of Microorganisms (GCM) 10K type strain sequencing project: providing services to taxonomists for standard genome sequencing and annotation.</title>
        <authorList>
            <consortium name="The Broad Institute Genomics Platform"/>
            <consortium name="The Broad Institute Genome Sequencing Center for Infectious Disease"/>
            <person name="Wu L."/>
            <person name="Ma J."/>
        </authorList>
    </citation>
    <scope>NUCLEOTIDE SEQUENCE [LARGE SCALE GENOMIC DNA]</scope>
    <source>
        <strain evidence="3">JCM 17666</strain>
    </source>
</reference>
<accession>A0ABP8HQB8</accession>
<comment type="caution">
    <text evidence="2">The sequence shown here is derived from an EMBL/GenBank/DDBJ whole genome shotgun (WGS) entry which is preliminary data.</text>
</comment>
<sequence length="121" mass="12305">MADKASGASVAARMAGPGAVAPDWDDTAAPNVPDVADAAGAGGRPAHPASAIRAHQAAARTGARQPGTGQDDERKNSGNRIGTRTSAAQANVGPACLEYRLAAAVRPFYRRCRSARRCAPV</sequence>
<evidence type="ECO:0000256" key="1">
    <source>
        <dbReference type="SAM" id="MobiDB-lite"/>
    </source>
</evidence>
<feature type="compositionally biased region" description="Low complexity" evidence="1">
    <location>
        <begin position="27"/>
        <end position="64"/>
    </location>
</feature>
<evidence type="ECO:0000313" key="2">
    <source>
        <dbReference type="EMBL" id="GAA4342646.1"/>
    </source>
</evidence>
<proteinExistence type="predicted"/>
<organism evidence="2 3">
    <name type="scientific">Pigmentiphaga soli</name>
    <dbReference type="NCBI Taxonomy" id="1007095"/>
    <lineage>
        <taxon>Bacteria</taxon>
        <taxon>Pseudomonadati</taxon>
        <taxon>Pseudomonadota</taxon>
        <taxon>Betaproteobacteria</taxon>
        <taxon>Burkholderiales</taxon>
        <taxon>Alcaligenaceae</taxon>
        <taxon>Pigmentiphaga</taxon>
    </lineage>
</organism>